<comment type="caution">
    <text evidence="2">The sequence shown here is derived from an EMBL/GenBank/DDBJ whole genome shotgun (WGS) entry which is preliminary data.</text>
</comment>
<gene>
    <name evidence="2" type="ORF">LIER_42860</name>
</gene>
<sequence length="151" mass="15963">MSSGLHQDIPPNSSIESSTSAPQGSIPPRPDSPIMVMDPETLALARLYAAMGAEFTYDGHLIFSRDHDRFANIAIPQDVAQTVASRFNDKDLGGNPQDSGAIFVEPLSVRLPSSSTTKSPQVHPTHSASQIAGFAQAAENADKPGDPPTII</sequence>
<dbReference type="AlphaFoldDB" id="A0AAV3P2L1"/>
<dbReference type="EMBL" id="BAABME010031364">
    <property type="protein sequence ID" value="GAA0145463.1"/>
    <property type="molecule type" value="Genomic_DNA"/>
</dbReference>
<accession>A0AAV3P2L1</accession>
<feature type="region of interest" description="Disordered" evidence="1">
    <location>
        <begin position="112"/>
        <end position="151"/>
    </location>
</feature>
<evidence type="ECO:0000313" key="2">
    <source>
        <dbReference type="EMBL" id="GAA0145463.1"/>
    </source>
</evidence>
<evidence type="ECO:0000256" key="1">
    <source>
        <dbReference type="SAM" id="MobiDB-lite"/>
    </source>
</evidence>
<name>A0AAV3P2L1_LITER</name>
<dbReference type="Proteomes" id="UP001454036">
    <property type="component" value="Unassembled WGS sequence"/>
</dbReference>
<protein>
    <submittedName>
        <fullName evidence="2">Uncharacterized protein</fullName>
    </submittedName>
</protein>
<organism evidence="2 3">
    <name type="scientific">Lithospermum erythrorhizon</name>
    <name type="common">Purple gromwell</name>
    <name type="synonym">Lithospermum officinale var. erythrorhizon</name>
    <dbReference type="NCBI Taxonomy" id="34254"/>
    <lineage>
        <taxon>Eukaryota</taxon>
        <taxon>Viridiplantae</taxon>
        <taxon>Streptophyta</taxon>
        <taxon>Embryophyta</taxon>
        <taxon>Tracheophyta</taxon>
        <taxon>Spermatophyta</taxon>
        <taxon>Magnoliopsida</taxon>
        <taxon>eudicotyledons</taxon>
        <taxon>Gunneridae</taxon>
        <taxon>Pentapetalae</taxon>
        <taxon>asterids</taxon>
        <taxon>lamiids</taxon>
        <taxon>Boraginales</taxon>
        <taxon>Boraginaceae</taxon>
        <taxon>Boraginoideae</taxon>
        <taxon>Lithospermeae</taxon>
        <taxon>Lithospermum</taxon>
    </lineage>
</organism>
<reference evidence="2 3" key="1">
    <citation type="submission" date="2024-01" db="EMBL/GenBank/DDBJ databases">
        <title>The complete chloroplast genome sequence of Lithospermum erythrorhizon: insights into the phylogenetic relationship among Boraginaceae species and the maternal lineages of purple gromwells.</title>
        <authorList>
            <person name="Okada T."/>
            <person name="Watanabe K."/>
        </authorList>
    </citation>
    <scope>NUCLEOTIDE SEQUENCE [LARGE SCALE GENOMIC DNA]</scope>
</reference>
<feature type="region of interest" description="Disordered" evidence="1">
    <location>
        <begin position="1"/>
        <end position="35"/>
    </location>
</feature>
<evidence type="ECO:0000313" key="3">
    <source>
        <dbReference type="Proteomes" id="UP001454036"/>
    </source>
</evidence>
<feature type="compositionally biased region" description="Polar residues" evidence="1">
    <location>
        <begin position="112"/>
        <end position="130"/>
    </location>
</feature>
<keyword evidence="3" id="KW-1185">Reference proteome</keyword>
<feature type="compositionally biased region" description="Polar residues" evidence="1">
    <location>
        <begin position="1"/>
        <end position="23"/>
    </location>
</feature>
<proteinExistence type="predicted"/>